<protein>
    <submittedName>
        <fullName evidence="1">Uncharacterized protein</fullName>
    </submittedName>
</protein>
<proteinExistence type="predicted"/>
<organism evidence="1">
    <name type="scientific">mine drainage metagenome</name>
    <dbReference type="NCBI Taxonomy" id="410659"/>
    <lineage>
        <taxon>unclassified sequences</taxon>
        <taxon>metagenomes</taxon>
        <taxon>ecological metagenomes</taxon>
    </lineage>
</organism>
<evidence type="ECO:0000313" key="1">
    <source>
        <dbReference type="EMBL" id="CBH75830.1"/>
    </source>
</evidence>
<comment type="caution">
    <text evidence="1">The sequence shown here is derived from an EMBL/GenBank/DDBJ whole genome shotgun (WGS) entry which is preliminary data.</text>
</comment>
<sequence>MNRFLRSFWPYQIWRFIRMNAKIYAIAKHQPD</sequence>
<dbReference type="EMBL" id="CABL01000016">
    <property type="protein sequence ID" value="CBH75830.1"/>
    <property type="molecule type" value="Genomic_DNA"/>
</dbReference>
<name>E6PH92_9ZZZZ</name>
<gene>
    <name evidence="1" type="ORF">CARN1_1228</name>
</gene>
<dbReference type="AlphaFoldDB" id="E6PH92"/>
<reference evidence="1" key="1">
    <citation type="submission" date="2009-10" db="EMBL/GenBank/DDBJ databases">
        <title>Diversity of trophic interactions inside an arsenic-rich microbial ecosystem.</title>
        <authorList>
            <person name="Bertin P.N."/>
            <person name="Heinrich-Salmeron A."/>
            <person name="Pelletier E."/>
            <person name="Goulhen-Chollet F."/>
            <person name="Arsene-Ploetze F."/>
            <person name="Gallien S."/>
            <person name="Calteau A."/>
            <person name="Vallenet D."/>
            <person name="Casiot C."/>
            <person name="Chane-Woon-Ming B."/>
            <person name="Giloteaux L."/>
            <person name="Barakat M."/>
            <person name="Bonnefoy V."/>
            <person name="Bruneel O."/>
            <person name="Chandler M."/>
            <person name="Cleiss J."/>
            <person name="Duran R."/>
            <person name="Elbaz-Poulichet F."/>
            <person name="Fonknechten N."/>
            <person name="Lauga B."/>
            <person name="Mornico D."/>
            <person name="Ortet P."/>
            <person name="Schaeffer C."/>
            <person name="Siguier P."/>
            <person name="Alexander Thil Smith A."/>
            <person name="Van Dorsselaer A."/>
            <person name="Weissenbach J."/>
            <person name="Medigue C."/>
            <person name="Le Paslier D."/>
        </authorList>
    </citation>
    <scope>NUCLEOTIDE SEQUENCE</scope>
</reference>
<accession>E6PH92</accession>